<keyword evidence="2" id="KW-1185">Reference proteome</keyword>
<name>A0ACB9MNW9_9MYRT</name>
<comment type="caution">
    <text evidence="1">The sequence shown here is derived from an EMBL/GenBank/DDBJ whole genome shotgun (WGS) entry which is preliminary data.</text>
</comment>
<dbReference type="EMBL" id="CM042888">
    <property type="protein sequence ID" value="KAI4326022.1"/>
    <property type="molecule type" value="Genomic_DNA"/>
</dbReference>
<organism evidence="1 2">
    <name type="scientific">Melastoma candidum</name>
    <dbReference type="NCBI Taxonomy" id="119954"/>
    <lineage>
        <taxon>Eukaryota</taxon>
        <taxon>Viridiplantae</taxon>
        <taxon>Streptophyta</taxon>
        <taxon>Embryophyta</taxon>
        <taxon>Tracheophyta</taxon>
        <taxon>Spermatophyta</taxon>
        <taxon>Magnoliopsida</taxon>
        <taxon>eudicotyledons</taxon>
        <taxon>Gunneridae</taxon>
        <taxon>Pentapetalae</taxon>
        <taxon>rosids</taxon>
        <taxon>malvids</taxon>
        <taxon>Myrtales</taxon>
        <taxon>Melastomataceae</taxon>
        <taxon>Melastomatoideae</taxon>
        <taxon>Melastomateae</taxon>
        <taxon>Melastoma</taxon>
    </lineage>
</organism>
<evidence type="ECO:0000313" key="1">
    <source>
        <dbReference type="EMBL" id="KAI4326022.1"/>
    </source>
</evidence>
<sequence length="75" mass="8682">MLCARLLSRGGASLRRTRLLPRHIGENFTSLCIWADRVKSRYLWSPSLHFINTPDHLCTYKYNRDCKDEDGEIGG</sequence>
<proteinExistence type="predicted"/>
<accession>A0ACB9MNW9</accession>
<reference evidence="2" key="1">
    <citation type="journal article" date="2023" name="Front. Plant Sci.">
        <title>Chromosomal-level genome assembly of Melastoma candidum provides insights into trichome evolution.</title>
        <authorList>
            <person name="Zhong Y."/>
            <person name="Wu W."/>
            <person name="Sun C."/>
            <person name="Zou P."/>
            <person name="Liu Y."/>
            <person name="Dai S."/>
            <person name="Zhou R."/>
        </authorList>
    </citation>
    <scope>NUCLEOTIDE SEQUENCE [LARGE SCALE GENOMIC DNA]</scope>
</reference>
<dbReference type="Proteomes" id="UP001057402">
    <property type="component" value="Chromosome 9"/>
</dbReference>
<gene>
    <name evidence="1" type="ORF">MLD38_031379</name>
</gene>
<protein>
    <submittedName>
        <fullName evidence="1">Uncharacterized protein</fullName>
    </submittedName>
</protein>
<evidence type="ECO:0000313" key="2">
    <source>
        <dbReference type="Proteomes" id="UP001057402"/>
    </source>
</evidence>